<gene>
    <name evidence="1" type="ORF">FA13DRAFT_1720701</name>
</gene>
<organism evidence="1 2">
    <name type="scientific">Coprinellus micaceus</name>
    <name type="common">Glistening ink-cap mushroom</name>
    <name type="synonym">Coprinus micaceus</name>
    <dbReference type="NCBI Taxonomy" id="71717"/>
    <lineage>
        <taxon>Eukaryota</taxon>
        <taxon>Fungi</taxon>
        <taxon>Dikarya</taxon>
        <taxon>Basidiomycota</taxon>
        <taxon>Agaricomycotina</taxon>
        <taxon>Agaricomycetes</taxon>
        <taxon>Agaricomycetidae</taxon>
        <taxon>Agaricales</taxon>
        <taxon>Agaricineae</taxon>
        <taxon>Psathyrellaceae</taxon>
        <taxon>Coprinellus</taxon>
    </lineage>
</organism>
<evidence type="ECO:0000313" key="2">
    <source>
        <dbReference type="Proteomes" id="UP000298030"/>
    </source>
</evidence>
<dbReference type="AlphaFoldDB" id="A0A4Y7S6V4"/>
<dbReference type="EMBL" id="QPFP01000311">
    <property type="protein sequence ID" value="TEB17145.1"/>
    <property type="molecule type" value="Genomic_DNA"/>
</dbReference>
<dbReference type="Proteomes" id="UP000298030">
    <property type="component" value="Unassembled WGS sequence"/>
</dbReference>
<sequence>MPTPVGSLFVYCSWIQPAPAGPHDSQLPECISLVPFAGGGVFGMLLTLWEPDWVTTQGVKARKESFSTSAGVGVAIEESHQWFHWTGILEGLFPWVVWSQGGYGNGNLRPTRSVSFFSTRLGRHDHCSIGCNEWSTILSYIGSSALNVHRRFGSPFAEKVKNSRRLGLPEITEPGPTLQIFAPLSSFSTLSGRRSSSRKHITEIFHETSKRLKLGDDEIGLSKIMCWSKRLRAWGSLFGPGCPLVSHPGALRSCYRRPNQAQALSKAPTIQLKESKRLAIYMGKDEEVTYAWRTLKSSPAHWSRPSAA</sequence>
<reference evidence="1 2" key="1">
    <citation type="journal article" date="2019" name="Nat. Ecol. Evol.">
        <title>Megaphylogeny resolves global patterns of mushroom evolution.</title>
        <authorList>
            <person name="Varga T."/>
            <person name="Krizsan K."/>
            <person name="Foldi C."/>
            <person name="Dima B."/>
            <person name="Sanchez-Garcia M."/>
            <person name="Sanchez-Ramirez S."/>
            <person name="Szollosi G.J."/>
            <person name="Szarkandi J.G."/>
            <person name="Papp V."/>
            <person name="Albert L."/>
            <person name="Andreopoulos W."/>
            <person name="Angelini C."/>
            <person name="Antonin V."/>
            <person name="Barry K.W."/>
            <person name="Bougher N.L."/>
            <person name="Buchanan P."/>
            <person name="Buyck B."/>
            <person name="Bense V."/>
            <person name="Catcheside P."/>
            <person name="Chovatia M."/>
            <person name="Cooper J."/>
            <person name="Damon W."/>
            <person name="Desjardin D."/>
            <person name="Finy P."/>
            <person name="Geml J."/>
            <person name="Haridas S."/>
            <person name="Hughes K."/>
            <person name="Justo A."/>
            <person name="Karasinski D."/>
            <person name="Kautmanova I."/>
            <person name="Kiss B."/>
            <person name="Kocsube S."/>
            <person name="Kotiranta H."/>
            <person name="LaButti K.M."/>
            <person name="Lechner B.E."/>
            <person name="Liimatainen K."/>
            <person name="Lipzen A."/>
            <person name="Lukacs Z."/>
            <person name="Mihaltcheva S."/>
            <person name="Morgado L.N."/>
            <person name="Niskanen T."/>
            <person name="Noordeloos M.E."/>
            <person name="Ohm R.A."/>
            <person name="Ortiz-Santana B."/>
            <person name="Ovrebo C."/>
            <person name="Racz N."/>
            <person name="Riley R."/>
            <person name="Savchenko A."/>
            <person name="Shiryaev A."/>
            <person name="Soop K."/>
            <person name="Spirin V."/>
            <person name="Szebenyi C."/>
            <person name="Tomsovsky M."/>
            <person name="Tulloss R.E."/>
            <person name="Uehling J."/>
            <person name="Grigoriev I.V."/>
            <person name="Vagvolgyi C."/>
            <person name="Papp T."/>
            <person name="Martin F.M."/>
            <person name="Miettinen O."/>
            <person name="Hibbett D.S."/>
            <person name="Nagy L.G."/>
        </authorList>
    </citation>
    <scope>NUCLEOTIDE SEQUENCE [LARGE SCALE GENOMIC DNA]</scope>
    <source>
        <strain evidence="1 2">FP101781</strain>
    </source>
</reference>
<protein>
    <submittedName>
        <fullName evidence="1">Uncharacterized protein</fullName>
    </submittedName>
</protein>
<comment type="caution">
    <text evidence="1">The sequence shown here is derived from an EMBL/GenBank/DDBJ whole genome shotgun (WGS) entry which is preliminary data.</text>
</comment>
<name>A0A4Y7S6V4_COPMI</name>
<feature type="non-terminal residue" evidence="1">
    <location>
        <position position="308"/>
    </location>
</feature>
<evidence type="ECO:0000313" key="1">
    <source>
        <dbReference type="EMBL" id="TEB17145.1"/>
    </source>
</evidence>
<proteinExistence type="predicted"/>
<keyword evidence="2" id="KW-1185">Reference proteome</keyword>
<accession>A0A4Y7S6V4</accession>